<dbReference type="AlphaFoldDB" id="A0A0A9EFH5"/>
<keyword evidence="1" id="KW-1133">Transmembrane helix</keyword>
<keyword evidence="1" id="KW-0472">Membrane</keyword>
<evidence type="ECO:0000313" key="2">
    <source>
        <dbReference type="EMBL" id="JAD97763.1"/>
    </source>
</evidence>
<evidence type="ECO:0000256" key="1">
    <source>
        <dbReference type="SAM" id="Phobius"/>
    </source>
</evidence>
<protein>
    <submittedName>
        <fullName evidence="2">Uncharacterized protein</fullName>
    </submittedName>
</protein>
<name>A0A0A9EFH5_ARUDO</name>
<proteinExistence type="predicted"/>
<accession>A0A0A9EFH5</accession>
<sequence length="45" mass="5025">MDSSNASSIAQFALIAESFSHVHLRPWLAATWSSAYVGFCIIFKY</sequence>
<dbReference type="EMBL" id="GBRH01200132">
    <property type="protein sequence ID" value="JAD97763.1"/>
    <property type="molecule type" value="Transcribed_RNA"/>
</dbReference>
<reference evidence="2" key="2">
    <citation type="journal article" date="2015" name="Data Brief">
        <title>Shoot transcriptome of the giant reed, Arundo donax.</title>
        <authorList>
            <person name="Barrero R.A."/>
            <person name="Guerrero F.D."/>
            <person name="Moolhuijzen P."/>
            <person name="Goolsby J.A."/>
            <person name="Tidwell J."/>
            <person name="Bellgard S.E."/>
            <person name="Bellgard M.I."/>
        </authorList>
    </citation>
    <scope>NUCLEOTIDE SEQUENCE</scope>
    <source>
        <tissue evidence="2">Shoot tissue taken approximately 20 cm above the soil surface</tissue>
    </source>
</reference>
<organism evidence="2">
    <name type="scientific">Arundo donax</name>
    <name type="common">Giant reed</name>
    <name type="synonym">Donax arundinaceus</name>
    <dbReference type="NCBI Taxonomy" id="35708"/>
    <lineage>
        <taxon>Eukaryota</taxon>
        <taxon>Viridiplantae</taxon>
        <taxon>Streptophyta</taxon>
        <taxon>Embryophyta</taxon>
        <taxon>Tracheophyta</taxon>
        <taxon>Spermatophyta</taxon>
        <taxon>Magnoliopsida</taxon>
        <taxon>Liliopsida</taxon>
        <taxon>Poales</taxon>
        <taxon>Poaceae</taxon>
        <taxon>PACMAD clade</taxon>
        <taxon>Arundinoideae</taxon>
        <taxon>Arundineae</taxon>
        <taxon>Arundo</taxon>
    </lineage>
</organism>
<reference evidence="2" key="1">
    <citation type="submission" date="2014-09" db="EMBL/GenBank/DDBJ databases">
        <authorList>
            <person name="Magalhaes I.L.F."/>
            <person name="Oliveira U."/>
            <person name="Santos F.R."/>
            <person name="Vidigal T.H.D.A."/>
            <person name="Brescovit A.D."/>
            <person name="Santos A.J."/>
        </authorList>
    </citation>
    <scope>NUCLEOTIDE SEQUENCE</scope>
    <source>
        <tissue evidence="2">Shoot tissue taken approximately 20 cm above the soil surface</tissue>
    </source>
</reference>
<keyword evidence="1" id="KW-0812">Transmembrane</keyword>
<feature type="transmembrane region" description="Helical" evidence="1">
    <location>
        <begin position="24"/>
        <end position="43"/>
    </location>
</feature>